<dbReference type="PANTHER" id="PTHR34107:SF1">
    <property type="entry name" value="SLL0198 PROTEIN"/>
    <property type="match status" value="1"/>
</dbReference>
<dbReference type="KEGG" id="ter:Tery_1494"/>
<protein>
    <recommendedName>
        <fullName evidence="1">Putative restriction endonuclease domain-containing protein</fullName>
    </recommendedName>
</protein>
<dbReference type="CDD" id="cd06260">
    <property type="entry name" value="DUF820-like"/>
    <property type="match status" value="1"/>
</dbReference>
<dbReference type="AlphaFoldDB" id="Q115P3"/>
<proteinExistence type="predicted"/>
<organism evidence="2">
    <name type="scientific">Trichodesmium erythraeum (strain IMS101)</name>
    <dbReference type="NCBI Taxonomy" id="203124"/>
    <lineage>
        <taxon>Bacteria</taxon>
        <taxon>Bacillati</taxon>
        <taxon>Cyanobacteriota</taxon>
        <taxon>Cyanophyceae</taxon>
        <taxon>Oscillatoriophycideae</taxon>
        <taxon>Oscillatoriales</taxon>
        <taxon>Microcoleaceae</taxon>
        <taxon>Trichodesmium</taxon>
    </lineage>
</organism>
<dbReference type="Pfam" id="PF05685">
    <property type="entry name" value="Uma2"/>
    <property type="match status" value="1"/>
</dbReference>
<dbReference type="STRING" id="203124.Tery_1494"/>
<sequence length="66" mass="7529">MSPSDSLKDVQNKMLEYMDGGVKLGWLIDNKNHRVEIYRQGKEVEILDFPTNLLGEDVLPGLILEL</sequence>
<reference evidence="2" key="1">
    <citation type="submission" date="2006-06" db="EMBL/GenBank/DDBJ databases">
        <title>Complete sequence of Trichodesmium erythraeum IMS101.</title>
        <authorList>
            <consortium name="US DOE Joint Genome Institute"/>
            <person name="Copeland A."/>
            <person name="Lucas S."/>
            <person name="Lapidus A."/>
            <person name="Barry K."/>
            <person name="Detter J.C."/>
            <person name="Glavina del Rio T."/>
            <person name="Hammon N."/>
            <person name="Israni S."/>
            <person name="Dalin E."/>
            <person name="Tice H."/>
            <person name="Pitluck S."/>
            <person name="Kiss H."/>
            <person name="Munk A.C."/>
            <person name="Brettin T."/>
            <person name="Bruce D."/>
            <person name="Han C."/>
            <person name="Tapia R."/>
            <person name="Gilna P."/>
            <person name="Schmutz J."/>
            <person name="Larimer F."/>
            <person name="Land M."/>
            <person name="Hauser L."/>
            <person name="Kyrpides N."/>
            <person name="Kim E."/>
            <person name="Richardson P."/>
        </authorList>
    </citation>
    <scope>NUCLEOTIDE SEQUENCE [LARGE SCALE GENOMIC DNA]</scope>
    <source>
        <strain evidence="2">IMS101</strain>
    </source>
</reference>
<evidence type="ECO:0000259" key="1">
    <source>
        <dbReference type="Pfam" id="PF05685"/>
    </source>
</evidence>
<name>Q115P3_TRIEI</name>
<dbReference type="eggNOG" id="COG4636">
    <property type="taxonomic scope" value="Bacteria"/>
</dbReference>
<evidence type="ECO:0000313" key="2">
    <source>
        <dbReference type="EMBL" id="ABG50781.1"/>
    </source>
</evidence>
<dbReference type="EMBL" id="CP000393">
    <property type="protein sequence ID" value="ABG50781.1"/>
    <property type="molecule type" value="Genomic_DNA"/>
</dbReference>
<dbReference type="SUPFAM" id="SSF52980">
    <property type="entry name" value="Restriction endonuclease-like"/>
    <property type="match status" value="1"/>
</dbReference>
<dbReference type="InterPro" id="IPR008538">
    <property type="entry name" value="Uma2"/>
</dbReference>
<dbReference type="InterPro" id="IPR011335">
    <property type="entry name" value="Restrct_endonuc-II-like"/>
</dbReference>
<accession>Q115P3</accession>
<dbReference type="InterPro" id="IPR012296">
    <property type="entry name" value="Nuclease_put_TT1808"/>
</dbReference>
<dbReference type="PANTHER" id="PTHR34107">
    <property type="entry name" value="SLL0198 PROTEIN-RELATED"/>
    <property type="match status" value="1"/>
</dbReference>
<feature type="domain" description="Putative restriction endonuclease" evidence="1">
    <location>
        <begin position="2"/>
        <end position="65"/>
    </location>
</feature>
<dbReference type="HOGENOM" id="CLU_076312_8_2_3"/>
<dbReference type="Gene3D" id="3.90.1570.10">
    <property type="entry name" value="tt1808, chain A"/>
    <property type="match status" value="1"/>
</dbReference>
<gene>
    <name evidence="2" type="ordered locus">Tery_1494</name>
</gene>